<dbReference type="PROSITE" id="PS51059">
    <property type="entry name" value="PARP_CATALYTIC"/>
    <property type="match status" value="1"/>
</dbReference>
<keyword evidence="2 6" id="KW-0808">Transferase</keyword>
<evidence type="ECO:0000256" key="4">
    <source>
        <dbReference type="ARBA" id="ARBA00023027"/>
    </source>
</evidence>
<dbReference type="Proteomes" id="UP000728032">
    <property type="component" value="Unassembled WGS sequence"/>
</dbReference>
<reference evidence="8" key="1">
    <citation type="submission" date="2020-11" db="EMBL/GenBank/DDBJ databases">
        <authorList>
            <person name="Tran Van P."/>
        </authorList>
    </citation>
    <scope>NUCLEOTIDE SEQUENCE</scope>
</reference>
<dbReference type="PANTHER" id="PTHR21328">
    <property type="entry name" value="POLY ADP-RIBOSE POLYMERASE FAMILY, MEMBER PARP"/>
    <property type="match status" value="1"/>
</dbReference>
<dbReference type="SUPFAM" id="SSF56399">
    <property type="entry name" value="ADP-ribosylation"/>
    <property type="match status" value="1"/>
</dbReference>
<keyword evidence="9" id="KW-1185">Reference proteome</keyword>
<evidence type="ECO:0000256" key="5">
    <source>
        <dbReference type="ARBA" id="ARBA00024347"/>
    </source>
</evidence>
<name>A0A7R9LH12_9ACAR</name>
<dbReference type="AlphaFoldDB" id="A0A7R9LH12"/>
<proteinExistence type="inferred from homology"/>
<organism evidence="8">
    <name type="scientific">Oppiella nova</name>
    <dbReference type="NCBI Taxonomy" id="334625"/>
    <lineage>
        <taxon>Eukaryota</taxon>
        <taxon>Metazoa</taxon>
        <taxon>Ecdysozoa</taxon>
        <taxon>Arthropoda</taxon>
        <taxon>Chelicerata</taxon>
        <taxon>Arachnida</taxon>
        <taxon>Acari</taxon>
        <taxon>Acariformes</taxon>
        <taxon>Sarcoptiformes</taxon>
        <taxon>Oribatida</taxon>
        <taxon>Brachypylina</taxon>
        <taxon>Oppioidea</taxon>
        <taxon>Oppiidae</taxon>
        <taxon>Oppiella</taxon>
    </lineage>
</organism>
<dbReference type="EMBL" id="OC915698">
    <property type="protein sequence ID" value="CAD7641577.1"/>
    <property type="molecule type" value="Genomic_DNA"/>
</dbReference>
<dbReference type="Gene3D" id="3.90.228.10">
    <property type="match status" value="1"/>
</dbReference>
<sequence length="215" mass="24529">MSAEECKTSVLRRLGDSGRDGPQYELRLSFLSSALNSYRCDSILKPFPHQYMQSHTTDKDFDCVRRDLESIPCLSELNEDYQMSDNCWQLLHWVMTSGSFQLILRSIDSQQMCHILNANQLSLKNFKPTLIFEVVSQPKRSFTEAKERFGTFWAFHGSAVENFHSIVHNGLVNCLNKRALYGSGTYMSSQLSVAIEFSPFGRGWNKSSLGKEISC</sequence>
<feature type="non-terminal residue" evidence="8">
    <location>
        <position position="215"/>
    </location>
</feature>
<comment type="similarity">
    <text evidence="5">Belongs to the ARTD/PARP family.</text>
</comment>
<evidence type="ECO:0000313" key="9">
    <source>
        <dbReference type="Proteomes" id="UP000728032"/>
    </source>
</evidence>
<dbReference type="EMBL" id="CAJPVJ010000873">
    <property type="protein sequence ID" value="CAG2163598.1"/>
    <property type="molecule type" value="Genomic_DNA"/>
</dbReference>
<evidence type="ECO:0000256" key="6">
    <source>
        <dbReference type="RuleBase" id="RU362114"/>
    </source>
</evidence>
<evidence type="ECO:0000259" key="7">
    <source>
        <dbReference type="PROSITE" id="PS51059"/>
    </source>
</evidence>
<dbReference type="InterPro" id="IPR041400">
    <property type="entry name" value="PARP16_N"/>
</dbReference>
<evidence type="ECO:0000256" key="1">
    <source>
        <dbReference type="ARBA" id="ARBA00022676"/>
    </source>
</evidence>
<evidence type="ECO:0000256" key="2">
    <source>
        <dbReference type="ARBA" id="ARBA00022679"/>
    </source>
</evidence>
<dbReference type="Pfam" id="PF18084">
    <property type="entry name" value="ARTD15_N"/>
    <property type="match status" value="1"/>
</dbReference>
<dbReference type="GO" id="GO:0016779">
    <property type="term" value="F:nucleotidyltransferase activity"/>
    <property type="evidence" value="ECO:0007669"/>
    <property type="project" value="UniProtKB-KW"/>
</dbReference>
<dbReference type="Pfam" id="PF00644">
    <property type="entry name" value="PARP"/>
    <property type="match status" value="1"/>
</dbReference>
<evidence type="ECO:0000256" key="3">
    <source>
        <dbReference type="ARBA" id="ARBA00022695"/>
    </source>
</evidence>
<feature type="domain" description="PARP catalytic" evidence="7">
    <location>
        <begin position="82"/>
        <end position="215"/>
    </location>
</feature>
<dbReference type="InterPro" id="IPR012317">
    <property type="entry name" value="Poly(ADP-ribose)pol_cat_dom"/>
</dbReference>
<keyword evidence="4 6" id="KW-0520">NAD</keyword>
<dbReference type="EC" id="2.4.2.-" evidence="6"/>
<keyword evidence="3" id="KW-0548">Nucleotidyltransferase</keyword>
<keyword evidence="1 6" id="KW-0328">Glycosyltransferase</keyword>
<dbReference type="GO" id="GO:0003950">
    <property type="term" value="F:NAD+ poly-ADP-ribosyltransferase activity"/>
    <property type="evidence" value="ECO:0007669"/>
    <property type="project" value="UniProtKB-UniRule"/>
</dbReference>
<protein>
    <recommendedName>
        <fullName evidence="6">Poly [ADP-ribose] polymerase</fullName>
        <shortName evidence="6">PARP</shortName>
        <ecNumber evidence="6">2.4.2.-</ecNumber>
    </recommendedName>
</protein>
<evidence type="ECO:0000313" key="8">
    <source>
        <dbReference type="EMBL" id="CAD7641577.1"/>
    </source>
</evidence>
<dbReference type="InterPro" id="IPR051838">
    <property type="entry name" value="ARTD_PARP"/>
</dbReference>
<gene>
    <name evidence="8" type="ORF">ONB1V03_LOCUS3172</name>
</gene>
<accession>A0A7R9LH12</accession>
<dbReference type="OrthoDB" id="19501at2759"/>